<sequence>MPLILVHLLFMIIYSLLYSSKKTNYLDYYAMVSSTYFKEKSKSPKLNRIQIKINLCNNYLLQRIRPCKQAPYNKIRNFNLNKKYLEKYINILKNSGCIRAINKYTVLYLKYKQTIFDVNIYPIINQISIKEYKKLKICPKFLKALFTYQLGLPKNHLLINYMLHKIHTWYLLRGYIWSSINIKVIFPVNKLYFIINEGIIHSVVIECKTKQIKKNKTLIN</sequence>
<keyword evidence="1" id="KW-0732">Signal</keyword>
<feature type="signal peptide" evidence="1">
    <location>
        <begin position="1"/>
        <end position="19"/>
    </location>
</feature>
<dbReference type="AlphaFoldDB" id="A0A345U762"/>
<keyword evidence="2" id="KW-0934">Plastid</keyword>
<geneLocation type="chloroplast" evidence="2"/>
<dbReference type="RefSeq" id="YP_009510625.1">
    <property type="nucleotide sequence ID" value="NC_039140.1"/>
</dbReference>
<dbReference type="EMBL" id="MH396010">
    <property type="protein sequence ID" value="AXI96298.1"/>
    <property type="molecule type" value="Genomic_DNA"/>
</dbReference>
<organism evidence="2">
    <name type="scientific">Gracilaria ferox</name>
    <dbReference type="NCBI Taxonomy" id="1184158"/>
    <lineage>
        <taxon>Eukaryota</taxon>
        <taxon>Rhodophyta</taxon>
        <taxon>Florideophyceae</taxon>
        <taxon>Rhodymeniophycidae</taxon>
        <taxon>Gracilariales</taxon>
        <taxon>Gracilariaceae</taxon>
        <taxon>Gracilaria</taxon>
    </lineage>
</organism>
<accession>A0A345U762</accession>
<keyword evidence="2" id="KW-0150">Chloroplast</keyword>
<dbReference type="Gene3D" id="3.10.20.310">
    <property type="entry name" value="membrane protein fhac"/>
    <property type="match status" value="1"/>
</dbReference>
<reference evidence="2" key="1">
    <citation type="submission" date="2018-05" db="EMBL/GenBank/DDBJ databases">
        <title>Organellar genomes of Gracilariaceae.</title>
        <authorList>
            <person name="Iha C."/>
            <person name="Oliveira M.C."/>
        </authorList>
    </citation>
    <scope>NUCLEOTIDE SEQUENCE</scope>
</reference>
<evidence type="ECO:0000256" key="1">
    <source>
        <dbReference type="SAM" id="SignalP"/>
    </source>
</evidence>
<proteinExistence type="predicted"/>
<gene>
    <name evidence="2" type="primary">orf220</name>
</gene>
<dbReference type="GeneID" id="37623007"/>
<feature type="chain" id="PRO_5017006361" evidence="1">
    <location>
        <begin position="20"/>
        <end position="220"/>
    </location>
</feature>
<evidence type="ECO:0000313" key="2">
    <source>
        <dbReference type="EMBL" id="AXI96298.1"/>
    </source>
</evidence>
<name>A0A345U762_9FLOR</name>
<protein>
    <submittedName>
        <fullName evidence="2">Uncharacterized protein</fullName>
    </submittedName>
</protein>